<dbReference type="Proteomes" id="UP000288805">
    <property type="component" value="Unassembled WGS sequence"/>
</dbReference>
<proteinExistence type="predicted"/>
<gene>
    <name evidence="1" type="ORF">CK203_115018</name>
</gene>
<accession>A0A438F9B5</accession>
<comment type="caution">
    <text evidence="1">The sequence shown here is derived from an EMBL/GenBank/DDBJ whole genome shotgun (WGS) entry which is preliminary data.</text>
</comment>
<organism evidence="1 2">
    <name type="scientific">Vitis vinifera</name>
    <name type="common">Grape</name>
    <dbReference type="NCBI Taxonomy" id="29760"/>
    <lineage>
        <taxon>Eukaryota</taxon>
        <taxon>Viridiplantae</taxon>
        <taxon>Streptophyta</taxon>
        <taxon>Embryophyta</taxon>
        <taxon>Tracheophyta</taxon>
        <taxon>Spermatophyta</taxon>
        <taxon>Magnoliopsida</taxon>
        <taxon>eudicotyledons</taxon>
        <taxon>Gunneridae</taxon>
        <taxon>Pentapetalae</taxon>
        <taxon>rosids</taxon>
        <taxon>Vitales</taxon>
        <taxon>Vitaceae</taxon>
        <taxon>Viteae</taxon>
        <taxon>Vitis</taxon>
    </lineage>
</organism>
<dbReference type="AlphaFoldDB" id="A0A438F9B5"/>
<sequence length="493" mass="54559">MEDMGYDKMSEVSRGGINWFVVEVKSFEILVKVELRPIVRIMEIGSGLLTGTRGEGNIDWNIIRTRLEDSFFVMGLGVEPHGLTKSPLIPKAQLREKGVVLGSLLEATMTKPLRLRDSVWFEEFHANEAWVGVLGLPLHLWCHEVFKKIRDGCEVFVTKDEDMTCMTEVMPLQGFPVDGFTVVREKEDGSSRATCSKSLKESLVQGSNVSCGCNLGVMGSESKALGSGAGGKGSGLGRLECMGSQPLNRSSSLEKKGMELGGNSFIDPKSLVGVFLARVQDKIEMEKEGEELGDGLLNGAMRGSLETMSLEEVIRMEDNKMGKEGRGGNMLSLMEVGDFNVTRFSCECIKRGRVSSTMRRFLEMIDDFDLRYLPMLEEAFSEEGVFSTLCELNRDKALGPDGVVWGEVGRLDDMQEIETRRSSIALSLYDWDGGRLKINLDKSEILLMGRVENVEDLALELGCKVEVLPFYYLGLPLGEGWEGEEIAHNLVAV</sequence>
<dbReference type="EMBL" id="QGNW01001076">
    <property type="protein sequence ID" value="RVW56553.1"/>
    <property type="molecule type" value="Genomic_DNA"/>
</dbReference>
<evidence type="ECO:0000313" key="1">
    <source>
        <dbReference type="EMBL" id="RVW56553.1"/>
    </source>
</evidence>
<name>A0A438F9B5_VITVI</name>
<evidence type="ECO:0000313" key="2">
    <source>
        <dbReference type="Proteomes" id="UP000288805"/>
    </source>
</evidence>
<reference evidence="1 2" key="1">
    <citation type="journal article" date="2018" name="PLoS Genet.">
        <title>Population sequencing reveals clonal diversity and ancestral inbreeding in the grapevine cultivar Chardonnay.</title>
        <authorList>
            <person name="Roach M.J."/>
            <person name="Johnson D.L."/>
            <person name="Bohlmann J."/>
            <person name="van Vuuren H.J."/>
            <person name="Jones S.J."/>
            <person name="Pretorius I.S."/>
            <person name="Schmidt S.A."/>
            <person name="Borneman A.R."/>
        </authorList>
    </citation>
    <scope>NUCLEOTIDE SEQUENCE [LARGE SCALE GENOMIC DNA]</scope>
    <source>
        <strain evidence="2">cv. Chardonnay</strain>
        <tissue evidence="1">Leaf</tissue>
    </source>
</reference>
<protein>
    <submittedName>
        <fullName evidence="1">Uncharacterized protein</fullName>
    </submittedName>
</protein>